<dbReference type="Proteomes" id="UP000198312">
    <property type="component" value="Chromosome"/>
</dbReference>
<evidence type="ECO:0000313" key="2">
    <source>
        <dbReference type="EMBL" id="ASK61323.1"/>
    </source>
</evidence>
<keyword evidence="1" id="KW-0812">Transmembrane</keyword>
<dbReference type="EMBL" id="CP022315">
    <property type="protein sequence ID" value="ASK61323.1"/>
    <property type="molecule type" value="Genomic_DNA"/>
</dbReference>
<feature type="transmembrane region" description="Helical" evidence="1">
    <location>
        <begin position="38"/>
        <end position="57"/>
    </location>
</feature>
<dbReference type="KEGG" id="vil:CFK37_03600"/>
<keyword evidence="1" id="KW-1133">Transmembrane helix</keyword>
<proteinExistence type="predicted"/>
<organism evidence="2 3">
    <name type="scientific">Virgibacillus phasianinus</name>
    <dbReference type="NCBI Taxonomy" id="2017483"/>
    <lineage>
        <taxon>Bacteria</taxon>
        <taxon>Bacillati</taxon>
        <taxon>Bacillota</taxon>
        <taxon>Bacilli</taxon>
        <taxon>Bacillales</taxon>
        <taxon>Bacillaceae</taxon>
        <taxon>Virgibacillus</taxon>
    </lineage>
</organism>
<gene>
    <name evidence="2" type="ORF">CFK37_03600</name>
</gene>
<dbReference type="AlphaFoldDB" id="A0A220U093"/>
<reference evidence="2 3" key="1">
    <citation type="submission" date="2017-07" db="EMBL/GenBank/DDBJ databases">
        <title>Virgibacillus sp. LM2416.</title>
        <authorList>
            <person name="Tak E.J."/>
            <person name="Bae J.-W."/>
        </authorList>
    </citation>
    <scope>NUCLEOTIDE SEQUENCE [LARGE SCALE GENOMIC DNA]</scope>
    <source>
        <strain evidence="2 3">LM2416</strain>
    </source>
</reference>
<protein>
    <submittedName>
        <fullName evidence="2">Uncharacterized protein</fullName>
    </submittedName>
</protein>
<feature type="transmembrane region" description="Helical" evidence="1">
    <location>
        <begin position="12"/>
        <end position="32"/>
    </location>
</feature>
<feature type="transmembrane region" description="Helical" evidence="1">
    <location>
        <begin position="69"/>
        <end position="92"/>
    </location>
</feature>
<name>A0A220U093_9BACI</name>
<keyword evidence="1" id="KW-0472">Membrane</keyword>
<accession>A0A220U093</accession>
<evidence type="ECO:0000313" key="3">
    <source>
        <dbReference type="Proteomes" id="UP000198312"/>
    </source>
</evidence>
<sequence length="122" mass="13981">MYTKSSLKLPLYFIFGYIFLFFVASYVTSLILGADFGTMILFTILVIVYWFIAHALMGLFKKNHDLKAILLKVSLSILVIAIVSIIQQVLFINLSVTISVLFFPISLVLLWVLYIVYFNVRS</sequence>
<feature type="transmembrane region" description="Helical" evidence="1">
    <location>
        <begin position="98"/>
        <end position="120"/>
    </location>
</feature>
<keyword evidence="3" id="KW-1185">Reference proteome</keyword>
<evidence type="ECO:0000256" key="1">
    <source>
        <dbReference type="SAM" id="Phobius"/>
    </source>
</evidence>